<dbReference type="RefSeq" id="WP_126579964.1">
    <property type="nucleotide sequence ID" value="NZ_BIFR01000001.1"/>
</dbReference>
<evidence type="ECO:0000313" key="1">
    <source>
        <dbReference type="EMBL" id="GCE12331.1"/>
    </source>
</evidence>
<name>A0A401ZZX1_9CHLR</name>
<sequence length="75" mass="8172">MSDHIPTLADLCSAIAEGHVAAATDGSTYHVNALEVRRYFSKRRSRSTVPFVQALVATYTEGNEWTGSTICNLGR</sequence>
<reference evidence="2" key="1">
    <citation type="submission" date="2018-12" db="EMBL/GenBank/DDBJ databases">
        <title>Tengunoibacter tsumagoiensis gen. nov., sp. nov., Dictyobacter kobayashii sp. nov., D. alpinus sp. nov., and D. joshuensis sp. nov. and description of Dictyobacteraceae fam. nov. within the order Ktedonobacterales isolated from Tengu-no-mugimeshi.</title>
        <authorList>
            <person name="Wang C.M."/>
            <person name="Zheng Y."/>
            <person name="Sakai Y."/>
            <person name="Toyoda A."/>
            <person name="Minakuchi Y."/>
            <person name="Abe K."/>
            <person name="Yokota A."/>
            <person name="Yabe S."/>
        </authorList>
    </citation>
    <scope>NUCLEOTIDE SEQUENCE [LARGE SCALE GENOMIC DNA]</scope>
    <source>
        <strain evidence="2">Uno3</strain>
    </source>
</reference>
<dbReference type="Proteomes" id="UP000287352">
    <property type="component" value="Unassembled WGS sequence"/>
</dbReference>
<accession>A0A401ZZX1</accession>
<comment type="caution">
    <text evidence="1">The sequence shown here is derived from an EMBL/GenBank/DDBJ whole genome shotgun (WGS) entry which is preliminary data.</text>
</comment>
<keyword evidence="2" id="KW-1185">Reference proteome</keyword>
<organism evidence="1 2">
    <name type="scientific">Tengunoibacter tsumagoiensis</name>
    <dbReference type="NCBI Taxonomy" id="2014871"/>
    <lineage>
        <taxon>Bacteria</taxon>
        <taxon>Bacillati</taxon>
        <taxon>Chloroflexota</taxon>
        <taxon>Ktedonobacteria</taxon>
        <taxon>Ktedonobacterales</taxon>
        <taxon>Dictyobacteraceae</taxon>
        <taxon>Tengunoibacter</taxon>
    </lineage>
</organism>
<evidence type="ECO:0000313" key="2">
    <source>
        <dbReference type="Proteomes" id="UP000287352"/>
    </source>
</evidence>
<dbReference type="AlphaFoldDB" id="A0A401ZZX1"/>
<protein>
    <submittedName>
        <fullName evidence="1">Uncharacterized protein</fullName>
    </submittedName>
</protein>
<dbReference type="OrthoDB" id="164489at2"/>
<dbReference type="EMBL" id="BIFR01000001">
    <property type="protein sequence ID" value="GCE12331.1"/>
    <property type="molecule type" value="Genomic_DNA"/>
</dbReference>
<gene>
    <name evidence="1" type="ORF">KTT_21900</name>
</gene>
<proteinExistence type="predicted"/>